<comment type="similarity">
    <text evidence="1">Belongs to the methyltransferase superfamily.</text>
</comment>
<dbReference type="Pfam" id="PF08241">
    <property type="entry name" value="Methyltransf_11"/>
    <property type="match status" value="1"/>
</dbReference>
<evidence type="ECO:0000313" key="5">
    <source>
        <dbReference type="EMBL" id="EXM39943.1"/>
    </source>
</evidence>
<dbReference type="Gene3D" id="3.40.50.150">
    <property type="entry name" value="Vaccinia Virus protein VP39"/>
    <property type="match status" value="1"/>
</dbReference>
<dbReference type="GO" id="GO:0008757">
    <property type="term" value="F:S-adenosylmethionine-dependent methyltransferase activity"/>
    <property type="evidence" value="ECO:0007669"/>
    <property type="project" value="InterPro"/>
</dbReference>
<sequence length="198" mass="22462">MSFTDNFGNPKGLLGRMMLVSMDREHLPMAQWALKQIRIPDNGTVADLGCGGGYNIKRMLDMSTKANFIGLDISEESVKKAQKVNKEELGKRVKIIKCSAEKLPFEDNSIDLITAFETVFFWKNTERAFVEIFRSLVKGGCFAVINNYGDPNLDWEKKVPCMTRYTAEQIAEMFKTAGFADISISKKENMFLVMGYKR</sequence>
<dbReference type="AlphaFoldDB" id="A0A011VZH9"/>
<gene>
    <name evidence="5" type="ORF">RASY3_09665</name>
</gene>
<dbReference type="InterPro" id="IPR013216">
    <property type="entry name" value="Methyltransf_11"/>
</dbReference>
<dbReference type="RefSeq" id="WP_037287362.1">
    <property type="nucleotide sequence ID" value="NZ_JEOB01000002.1"/>
</dbReference>
<dbReference type="Proteomes" id="UP000021369">
    <property type="component" value="Unassembled WGS sequence"/>
</dbReference>
<feature type="domain" description="Methyltransferase type 11" evidence="4">
    <location>
        <begin position="47"/>
        <end position="143"/>
    </location>
</feature>
<evidence type="ECO:0000256" key="2">
    <source>
        <dbReference type="ARBA" id="ARBA00022603"/>
    </source>
</evidence>
<comment type="caution">
    <text evidence="5">The sequence shown here is derived from an EMBL/GenBank/DDBJ whole genome shotgun (WGS) entry which is preliminary data.</text>
</comment>
<evidence type="ECO:0000313" key="6">
    <source>
        <dbReference type="Proteomes" id="UP000021369"/>
    </source>
</evidence>
<keyword evidence="2 5" id="KW-0489">Methyltransferase</keyword>
<dbReference type="InterPro" id="IPR029063">
    <property type="entry name" value="SAM-dependent_MTases_sf"/>
</dbReference>
<dbReference type="InterPro" id="IPR051052">
    <property type="entry name" value="Diverse_substrate_MTase"/>
</dbReference>
<dbReference type="OrthoDB" id="9772751at2"/>
<dbReference type="SUPFAM" id="SSF53335">
    <property type="entry name" value="S-adenosyl-L-methionine-dependent methyltransferases"/>
    <property type="match status" value="1"/>
</dbReference>
<name>A0A011VZH9_RUMAL</name>
<dbReference type="EMBL" id="JEOB01000002">
    <property type="protein sequence ID" value="EXM39943.1"/>
    <property type="molecule type" value="Genomic_DNA"/>
</dbReference>
<dbReference type="GO" id="GO:0032259">
    <property type="term" value="P:methylation"/>
    <property type="evidence" value="ECO:0007669"/>
    <property type="project" value="UniProtKB-KW"/>
</dbReference>
<protein>
    <submittedName>
        <fullName evidence="5">Methyltransferase</fullName>
    </submittedName>
</protein>
<organism evidence="5 6">
    <name type="scientific">Ruminococcus albus SY3</name>
    <dbReference type="NCBI Taxonomy" id="1341156"/>
    <lineage>
        <taxon>Bacteria</taxon>
        <taxon>Bacillati</taxon>
        <taxon>Bacillota</taxon>
        <taxon>Clostridia</taxon>
        <taxon>Eubacteriales</taxon>
        <taxon>Oscillospiraceae</taxon>
        <taxon>Ruminococcus</taxon>
    </lineage>
</organism>
<dbReference type="PANTHER" id="PTHR44942">
    <property type="entry name" value="METHYLTRANSF_11 DOMAIN-CONTAINING PROTEIN"/>
    <property type="match status" value="1"/>
</dbReference>
<evidence type="ECO:0000259" key="4">
    <source>
        <dbReference type="Pfam" id="PF08241"/>
    </source>
</evidence>
<accession>A0A011VZH9</accession>
<dbReference type="PANTHER" id="PTHR44942:SF4">
    <property type="entry name" value="METHYLTRANSFERASE TYPE 11 DOMAIN-CONTAINING PROTEIN"/>
    <property type="match status" value="1"/>
</dbReference>
<dbReference type="PATRIC" id="fig|1341156.4.peg.1228"/>
<evidence type="ECO:0000256" key="1">
    <source>
        <dbReference type="ARBA" id="ARBA00008361"/>
    </source>
</evidence>
<dbReference type="CDD" id="cd02440">
    <property type="entry name" value="AdoMet_MTases"/>
    <property type="match status" value="1"/>
</dbReference>
<keyword evidence="3 5" id="KW-0808">Transferase</keyword>
<keyword evidence="6" id="KW-1185">Reference proteome</keyword>
<evidence type="ECO:0000256" key="3">
    <source>
        <dbReference type="ARBA" id="ARBA00022679"/>
    </source>
</evidence>
<reference evidence="5 6" key="1">
    <citation type="submission" date="2013-06" db="EMBL/GenBank/DDBJ databases">
        <title>Rumen cellulosomics: divergent fiber-degrading strategies revealed by comparative genome-wide analysis of six Ruminococcal strains.</title>
        <authorList>
            <person name="Dassa B."/>
            <person name="Borovok I."/>
            <person name="Lamed R."/>
            <person name="Flint H."/>
            <person name="Yeoman C.J."/>
            <person name="White B."/>
            <person name="Bayer E.A."/>
        </authorList>
    </citation>
    <scope>NUCLEOTIDE SEQUENCE [LARGE SCALE GENOMIC DNA]</scope>
    <source>
        <strain evidence="5 6">SY3</strain>
    </source>
</reference>
<proteinExistence type="inferred from homology"/>